<evidence type="ECO:0000313" key="4">
    <source>
        <dbReference type="EMBL" id="KAI9637346.1"/>
    </source>
</evidence>
<sequence length="57" mass="6546">KKVKDPNAPKRPPSAYLIFQNEVREEMRSKLPADASYKDVIAAIAARWKEMTAEEKK</sequence>
<comment type="caution">
    <text evidence="4">The sequence shown here is derived from an EMBL/GenBank/DDBJ whole genome shotgun (WGS) entry which is preliminary data.</text>
</comment>
<keyword evidence="1 2" id="KW-0238">DNA-binding</keyword>
<accession>A0AA38HE62</accession>
<dbReference type="InterPro" id="IPR036910">
    <property type="entry name" value="HMG_box_dom_sf"/>
</dbReference>
<dbReference type="Gene3D" id="1.10.30.10">
    <property type="entry name" value="High mobility group box domain"/>
    <property type="match status" value="1"/>
</dbReference>
<reference evidence="4" key="1">
    <citation type="journal article" date="2022" name="G3 (Bethesda)">
        <title>High quality genome of the basidiomycete yeast Dioszegia hungarica PDD-24b-2 isolated from cloud water.</title>
        <authorList>
            <person name="Jarrige D."/>
            <person name="Haridas S."/>
            <person name="Bleykasten-Grosshans C."/>
            <person name="Joly M."/>
            <person name="Nadalig T."/>
            <person name="Sancelme M."/>
            <person name="Vuilleumier S."/>
            <person name="Grigoriev I.V."/>
            <person name="Amato P."/>
            <person name="Bringel F."/>
        </authorList>
    </citation>
    <scope>NUCLEOTIDE SEQUENCE</scope>
    <source>
        <strain evidence="4">PDD-24b-2</strain>
    </source>
</reference>
<keyword evidence="5" id="KW-1185">Reference proteome</keyword>
<feature type="DNA-binding region" description="HMG box" evidence="2">
    <location>
        <begin position="9"/>
        <end position="57"/>
    </location>
</feature>
<dbReference type="GO" id="GO:0003677">
    <property type="term" value="F:DNA binding"/>
    <property type="evidence" value="ECO:0007669"/>
    <property type="project" value="UniProtKB-UniRule"/>
</dbReference>
<feature type="domain" description="HMG box" evidence="3">
    <location>
        <begin position="9"/>
        <end position="57"/>
    </location>
</feature>
<dbReference type="InterPro" id="IPR050342">
    <property type="entry name" value="HMGB"/>
</dbReference>
<name>A0AA38HE62_9TREE</name>
<dbReference type="AlphaFoldDB" id="A0AA38HE62"/>
<evidence type="ECO:0000256" key="1">
    <source>
        <dbReference type="ARBA" id="ARBA00023125"/>
    </source>
</evidence>
<feature type="non-terminal residue" evidence="4">
    <location>
        <position position="1"/>
    </location>
</feature>
<proteinExistence type="predicted"/>
<keyword evidence="2" id="KW-0539">Nucleus</keyword>
<dbReference type="RefSeq" id="XP_052947123.1">
    <property type="nucleotide sequence ID" value="XM_053085536.1"/>
</dbReference>
<dbReference type="GeneID" id="77724737"/>
<dbReference type="PANTHER" id="PTHR48112">
    <property type="entry name" value="HIGH MOBILITY GROUP PROTEIN DSP1"/>
    <property type="match status" value="1"/>
</dbReference>
<protein>
    <submittedName>
        <fullName evidence="4">High mobility group box domain-containing protein</fullName>
    </submittedName>
</protein>
<dbReference type="PROSITE" id="PS50118">
    <property type="entry name" value="HMG_BOX_2"/>
    <property type="match status" value="1"/>
</dbReference>
<evidence type="ECO:0000256" key="2">
    <source>
        <dbReference type="PROSITE-ProRule" id="PRU00267"/>
    </source>
</evidence>
<dbReference type="EMBL" id="JAKWFO010000004">
    <property type="protein sequence ID" value="KAI9637346.1"/>
    <property type="molecule type" value="Genomic_DNA"/>
</dbReference>
<dbReference type="SUPFAM" id="SSF47095">
    <property type="entry name" value="HMG-box"/>
    <property type="match status" value="1"/>
</dbReference>
<dbReference type="Proteomes" id="UP001164286">
    <property type="component" value="Unassembled WGS sequence"/>
</dbReference>
<feature type="non-terminal residue" evidence="4">
    <location>
        <position position="57"/>
    </location>
</feature>
<evidence type="ECO:0000313" key="5">
    <source>
        <dbReference type="Proteomes" id="UP001164286"/>
    </source>
</evidence>
<gene>
    <name evidence="4" type="ORF">MKK02DRAFT_14081</name>
</gene>
<organism evidence="4 5">
    <name type="scientific">Dioszegia hungarica</name>
    <dbReference type="NCBI Taxonomy" id="4972"/>
    <lineage>
        <taxon>Eukaryota</taxon>
        <taxon>Fungi</taxon>
        <taxon>Dikarya</taxon>
        <taxon>Basidiomycota</taxon>
        <taxon>Agaricomycotina</taxon>
        <taxon>Tremellomycetes</taxon>
        <taxon>Tremellales</taxon>
        <taxon>Bulleribasidiaceae</taxon>
        <taxon>Dioszegia</taxon>
    </lineage>
</organism>
<dbReference type="GO" id="GO:0005634">
    <property type="term" value="C:nucleus"/>
    <property type="evidence" value="ECO:0007669"/>
    <property type="project" value="UniProtKB-UniRule"/>
</dbReference>
<evidence type="ECO:0000259" key="3">
    <source>
        <dbReference type="PROSITE" id="PS50118"/>
    </source>
</evidence>
<dbReference type="Pfam" id="PF09011">
    <property type="entry name" value="HMG_box_2"/>
    <property type="match status" value="1"/>
</dbReference>
<dbReference type="PANTHER" id="PTHR48112:SF22">
    <property type="entry name" value="MITOCHONDRIAL TRANSCRIPTION FACTOR A, ISOFORM B"/>
    <property type="match status" value="1"/>
</dbReference>
<dbReference type="InterPro" id="IPR009071">
    <property type="entry name" value="HMG_box_dom"/>
</dbReference>